<dbReference type="SUPFAM" id="SSF49562">
    <property type="entry name" value="C2 domain (Calcium/lipid-binding domain, CaLB)"/>
    <property type="match status" value="1"/>
</dbReference>
<evidence type="ECO:0000313" key="4">
    <source>
        <dbReference type="EMBL" id="CAH1388381.1"/>
    </source>
</evidence>
<feature type="compositionally biased region" description="Basic and acidic residues" evidence="2">
    <location>
        <begin position="353"/>
        <end position="390"/>
    </location>
</feature>
<feature type="region of interest" description="Disordered" evidence="2">
    <location>
        <begin position="164"/>
        <end position="234"/>
    </location>
</feature>
<feature type="region of interest" description="Disordered" evidence="2">
    <location>
        <begin position="353"/>
        <end position="456"/>
    </location>
</feature>
<gene>
    <name evidence="4" type="ORF">NEZAVI_LOCUS20</name>
</gene>
<dbReference type="AlphaFoldDB" id="A0A9P0GYQ9"/>
<keyword evidence="5" id="KW-1185">Reference proteome</keyword>
<reference evidence="4" key="1">
    <citation type="submission" date="2022-01" db="EMBL/GenBank/DDBJ databases">
        <authorList>
            <person name="King R."/>
        </authorList>
    </citation>
    <scope>NUCLEOTIDE SEQUENCE</scope>
</reference>
<sequence>MPKAKRETSSKQARSKVGLPQLDIFNVPADEMDDDEDDAELEAELLAIISPGSKKSPMIKPKALPVPQANLDSMVAESLQDIPSDVSSGDEDDPSLLAELQAYTGEKPLEAPVSSSSVMAGSNVNLLSLLQERLQMYKAAEENAKSTGDTSKARRLGRGLKTLNELLKKAQSGGHVDENDIPLPVTVSTRKPPADVSPVSENEIPKDNDNPPPVPPRRSLSKVEPPKEEQKDIENILKILTDRRDEYKKAAVAAKKSGDLETAKAHVRVIKQFETVIEGVKEGQPVDLSTMPPSPGVVTSSPLSAPQPPPVQAEKQREPPPSIAQEEAAGETIAEPTSILEALEQRLAVFRKQAETAKSEGNSSKERRMGRISKQYEDAIRLHKAGKEIPVDDLPTPPGFPPIPVEKKAPPPPVTPSPPTRAENKPPQISPKPPAKMTPSPQPSPSGPQSGRVTRQEKQLALLLKRQKEWKEAAIAAKKSGNLVKAKECLRQVKGIDPLLEASRSGLPIDMATIPVAPQDKLNDGFEVVSIKDCLPGTNAEIYEQLKVDLKRQFEMCLETKQHYKALGDVANANMFEQLAVHTKKDLDRVIVLHERDDPVPRFHYEMRNFSIVKANTDLNDNDLQLSIIHGINYNVPNPKEIDTYVRYEFPFPSEDPKRDKTSTVYNTNNPEYLTTFVIPILRTNRACQRVFKRHSLKLEIWSKGSFLSGLCGICCPSNQNEVSSGFLRSDSLVGTVNVKLQPLETKCTIHDSFDLMDGRKQVGGKLEVKLRLRHPIQAKEVQQVQEKWLIID</sequence>
<evidence type="ECO:0000313" key="5">
    <source>
        <dbReference type="Proteomes" id="UP001152798"/>
    </source>
</evidence>
<dbReference type="PANTHER" id="PTHR13076">
    <property type="entry name" value="COILED-COIL AND C2 DOMAIN-CONTAINING PROTEIN 1-LIKE"/>
    <property type="match status" value="1"/>
</dbReference>
<organism evidence="4 5">
    <name type="scientific">Nezara viridula</name>
    <name type="common">Southern green stink bug</name>
    <name type="synonym">Cimex viridulus</name>
    <dbReference type="NCBI Taxonomy" id="85310"/>
    <lineage>
        <taxon>Eukaryota</taxon>
        <taxon>Metazoa</taxon>
        <taxon>Ecdysozoa</taxon>
        <taxon>Arthropoda</taxon>
        <taxon>Hexapoda</taxon>
        <taxon>Insecta</taxon>
        <taxon>Pterygota</taxon>
        <taxon>Neoptera</taxon>
        <taxon>Paraneoptera</taxon>
        <taxon>Hemiptera</taxon>
        <taxon>Heteroptera</taxon>
        <taxon>Panheteroptera</taxon>
        <taxon>Pentatomomorpha</taxon>
        <taxon>Pentatomoidea</taxon>
        <taxon>Pentatomidae</taxon>
        <taxon>Pentatominae</taxon>
        <taxon>Nezara</taxon>
    </lineage>
</organism>
<evidence type="ECO:0000259" key="3">
    <source>
        <dbReference type="PROSITE" id="PS50004"/>
    </source>
</evidence>
<dbReference type="Pfam" id="PF21528">
    <property type="entry name" value="CC2D1A-B_DM14"/>
    <property type="match status" value="4"/>
</dbReference>
<dbReference type="InterPro" id="IPR035892">
    <property type="entry name" value="C2_domain_sf"/>
</dbReference>
<dbReference type="InterPro" id="IPR006608">
    <property type="entry name" value="CC2D1A/B_DM14"/>
</dbReference>
<dbReference type="Gene3D" id="2.60.40.150">
    <property type="entry name" value="C2 domain"/>
    <property type="match status" value="1"/>
</dbReference>
<dbReference type="EMBL" id="OV725077">
    <property type="protein sequence ID" value="CAH1388381.1"/>
    <property type="molecule type" value="Genomic_DNA"/>
</dbReference>
<feature type="region of interest" description="Disordered" evidence="2">
    <location>
        <begin position="282"/>
        <end position="339"/>
    </location>
</feature>
<dbReference type="InterPro" id="IPR039725">
    <property type="entry name" value="CC2D1A/B"/>
</dbReference>
<feature type="compositionally biased region" description="Basic and acidic residues" evidence="2">
    <location>
        <begin position="224"/>
        <end position="234"/>
    </location>
</feature>
<dbReference type="SMART" id="SM00239">
    <property type="entry name" value="C2"/>
    <property type="match status" value="1"/>
</dbReference>
<dbReference type="OrthoDB" id="19996at2759"/>
<evidence type="ECO:0000256" key="1">
    <source>
        <dbReference type="ARBA" id="ARBA00010672"/>
    </source>
</evidence>
<dbReference type="PROSITE" id="PS50004">
    <property type="entry name" value="C2"/>
    <property type="match status" value="1"/>
</dbReference>
<protein>
    <recommendedName>
        <fullName evidence="3">C2 domain-containing protein</fullName>
    </recommendedName>
</protein>
<accession>A0A9P0GYQ9</accession>
<dbReference type="InterPro" id="IPR000008">
    <property type="entry name" value="C2_dom"/>
</dbReference>
<dbReference type="Pfam" id="PF00168">
    <property type="entry name" value="C2"/>
    <property type="match status" value="1"/>
</dbReference>
<dbReference type="SMART" id="SM00685">
    <property type="entry name" value="DM14"/>
    <property type="match status" value="4"/>
</dbReference>
<proteinExistence type="inferred from homology"/>
<dbReference type="PANTHER" id="PTHR13076:SF9">
    <property type="entry name" value="COILED-COIL AND C2 DOMAIN-CONTAINING PROTEIN 1-LIKE"/>
    <property type="match status" value="1"/>
</dbReference>
<dbReference type="InterPro" id="IPR037772">
    <property type="entry name" value="C2_Freud"/>
</dbReference>
<evidence type="ECO:0000256" key="2">
    <source>
        <dbReference type="SAM" id="MobiDB-lite"/>
    </source>
</evidence>
<name>A0A9P0GYQ9_NEZVI</name>
<dbReference type="CDD" id="cd08690">
    <property type="entry name" value="C2_Freud-1"/>
    <property type="match status" value="1"/>
</dbReference>
<dbReference type="Proteomes" id="UP001152798">
    <property type="component" value="Chromosome 1"/>
</dbReference>
<dbReference type="GO" id="GO:0001227">
    <property type="term" value="F:DNA-binding transcription repressor activity, RNA polymerase II-specific"/>
    <property type="evidence" value="ECO:0007669"/>
    <property type="project" value="InterPro"/>
</dbReference>
<feature type="domain" description="C2" evidence="3">
    <location>
        <begin position="595"/>
        <end position="754"/>
    </location>
</feature>
<comment type="similarity">
    <text evidence="1">Belongs to the CC2D1 family.</text>
</comment>
<feature type="compositionally biased region" description="Pro residues" evidence="2">
    <location>
        <begin position="395"/>
        <end position="419"/>
    </location>
</feature>
<feature type="region of interest" description="Disordered" evidence="2">
    <location>
        <begin position="1"/>
        <end position="38"/>
    </location>
</feature>
<feature type="compositionally biased region" description="Pro residues" evidence="2">
    <location>
        <begin position="428"/>
        <end position="446"/>
    </location>
</feature>